<dbReference type="PANTHER" id="PTHR15600:SF42">
    <property type="entry name" value="SACSIN"/>
    <property type="match status" value="1"/>
</dbReference>
<gene>
    <name evidence="1" type="ORF">OS493_010893</name>
</gene>
<dbReference type="PANTHER" id="PTHR15600">
    <property type="entry name" value="SACSIN"/>
    <property type="match status" value="1"/>
</dbReference>
<protein>
    <submittedName>
        <fullName evidence="1">Uncharacterized protein</fullName>
    </submittedName>
</protein>
<name>A0A9W9ZEM0_9CNID</name>
<dbReference type="GO" id="GO:0030544">
    <property type="term" value="F:Hsp70 protein binding"/>
    <property type="evidence" value="ECO:0007669"/>
    <property type="project" value="TreeGrafter"/>
</dbReference>
<dbReference type="Proteomes" id="UP001163046">
    <property type="component" value="Unassembled WGS sequence"/>
</dbReference>
<evidence type="ECO:0000313" key="2">
    <source>
        <dbReference type="Proteomes" id="UP001163046"/>
    </source>
</evidence>
<dbReference type="OrthoDB" id="1262810at2759"/>
<accession>A0A9W9ZEM0</accession>
<proteinExistence type="predicted"/>
<comment type="caution">
    <text evidence="1">The sequence shown here is derived from an EMBL/GenBank/DDBJ whole genome shotgun (WGS) entry which is preliminary data.</text>
</comment>
<dbReference type="EMBL" id="MU826354">
    <property type="protein sequence ID" value="KAJ7380182.1"/>
    <property type="molecule type" value="Genomic_DNA"/>
</dbReference>
<organism evidence="1 2">
    <name type="scientific">Desmophyllum pertusum</name>
    <dbReference type="NCBI Taxonomy" id="174260"/>
    <lineage>
        <taxon>Eukaryota</taxon>
        <taxon>Metazoa</taxon>
        <taxon>Cnidaria</taxon>
        <taxon>Anthozoa</taxon>
        <taxon>Hexacorallia</taxon>
        <taxon>Scleractinia</taxon>
        <taxon>Caryophylliina</taxon>
        <taxon>Caryophylliidae</taxon>
        <taxon>Desmophyllum</taxon>
    </lineage>
</organism>
<evidence type="ECO:0000313" key="1">
    <source>
        <dbReference type="EMBL" id="KAJ7380182.1"/>
    </source>
</evidence>
<dbReference type="AlphaFoldDB" id="A0A9W9ZEM0"/>
<keyword evidence="2" id="KW-1185">Reference proteome</keyword>
<sequence length="537" mass="61674">MILEAINEKSFFVPRASIYKAWPDINNIDQKWEMLKEPLLQLLLQMEVVYTQANFGRWLTVEEAVFDRLQENEPKALIQRVLLAADVSVVSVPSHVMNAIAFYSIVKEIKPSLTRATLKKAPSCYKKLDRREKLLLLQFCLKDRKFAKLCDLELLPLSDSAFIKFSNLAERIFICSSDHPRKLFPGLDHRFLDETLDAEIIGKLKEAAKQECTQLRLLCEDDVASLLQQALPSEWGKGNTVSWYPEDRDHNHPPREWIRVVWKYLQEHFTTAKDIRRLGNLPLIPLNMSQTPVILTRLCYPSRVVVKRLNNECLDDTLANVLTKLGLVIMNDYPTFISHHPAVLETFVNPPSAQGVLKAMVVSSSKMTTGKLSEIVRKFSKRCRRSSCQKKKVYVQRLLSLSQFSPKRDLIDITQDNSKSLAHLLGVMVLKPTELLCQVVFPEMKQGKYSGEQIDTLMTYVLDSYASDIRSNVNFKQNLEALAFVSKQRGRVMASDLFDPRNVILKTIFAHENVFPTGTYTNPFCTRHAARNWNEKR</sequence>
<reference evidence="1" key="1">
    <citation type="submission" date="2023-01" db="EMBL/GenBank/DDBJ databases">
        <title>Genome assembly of the deep-sea coral Lophelia pertusa.</title>
        <authorList>
            <person name="Herrera S."/>
            <person name="Cordes E."/>
        </authorList>
    </citation>
    <scope>NUCLEOTIDE SEQUENCE</scope>
    <source>
        <strain evidence="1">USNM1676648</strain>
        <tissue evidence="1">Polyp</tissue>
    </source>
</reference>
<dbReference type="InterPro" id="IPR052972">
    <property type="entry name" value="Sacsin_chaperone_reg"/>
</dbReference>